<dbReference type="RefSeq" id="WP_377927226.1">
    <property type="nucleotide sequence ID" value="NZ_JBHUEM010000005.1"/>
</dbReference>
<gene>
    <name evidence="1" type="ORF">ACFSCX_05830</name>
</gene>
<reference evidence="2" key="1">
    <citation type="journal article" date="2019" name="Int. J. Syst. Evol. Microbiol.">
        <title>The Global Catalogue of Microorganisms (GCM) 10K type strain sequencing project: providing services to taxonomists for standard genome sequencing and annotation.</title>
        <authorList>
            <consortium name="The Broad Institute Genomics Platform"/>
            <consortium name="The Broad Institute Genome Sequencing Center for Infectious Disease"/>
            <person name="Wu L."/>
            <person name="Ma J."/>
        </authorList>
    </citation>
    <scope>NUCLEOTIDE SEQUENCE [LARGE SCALE GENOMIC DNA]</scope>
    <source>
        <strain evidence="2">CCUG 49339</strain>
    </source>
</reference>
<evidence type="ECO:0000313" key="1">
    <source>
        <dbReference type="EMBL" id="MFD1736080.1"/>
    </source>
</evidence>
<name>A0ABW4LLM4_9BACI</name>
<protein>
    <submittedName>
        <fullName evidence="1">Uncharacterized protein</fullName>
    </submittedName>
</protein>
<dbReference type="Proteomes" id="UP001597214">
    <property type="component" value="Unassembled WGS sequence"/>
</dbReference>
<dbReference type="EMBL" id="JBHUEM010000005">
    <property type="protein sequence ID" value="MFD1736080.1"/>
    <property type="molecule type" value="Genomic_DNA"/>
</dbReference>
<proteinExistence type="predicted"/>
<comment type="caution">
    <text evidence="1">The sequence shown here is derived from an EMBL/GenBank/DDBJ whole genome shotgun (WGS) entry which is preliminary data.</text>
</comment>
<accession>A0ABW4LLM4</accession>
<sequence>MRDTIIEKRCEVTDYFLINVKKRRMTKKGTITGYYLNDFWHPYTYRAFHIEFDDGTKNTYRAKDVKILSN</sequence>
<organism evidence="1 2">
    <name type="scientific">Bacillus salitolerans</name>
    <dbReference type="NCBI Taxonomy" id="1437434"/>
    <lineage>
        <taxon>Bacteria</taxon>
        <taxon>Bacillati</taxon>
        <taxon>Bacillota</taxon>
        <taxon>Bacilli</taxon>
        <taxon>Bacillales</taxon>
        <taxon>Bacillaceae</taxon>
        <taxon>Bacillus</taxon>
    </lineage>
</organism>
<keyword evidence="2" id="KW-1185">Reference proteome</keyword>
<evidence type="ECO:0000313" key="2">
    <source>
        <dbReference type="Proteomes" id="UP001597214"/>
    </source>
</evidence>